<organism evidence="2 3">
    <name type="scientific">Rhizoctonia solani</name>
    <dbReference type="NCBI Taxonomy" id="456999"/>
    <lineage>
        <taxon>Eukaryota</taxon>
        <taxon>Fungi</taxon>
        <taxon>Dikarya</taxon>
        <taxon>Basidiomycota</taxon>
        <taxon>Agaricomycotina</taxon>
        <taxon>Agaricomycetes</taxon>
        <taxon>Cantharellales</taxon>
        <taxon>Ceratobasidiaceae</taxon>
        <taxon>Rhizoctonia</taxon>
    </lineage>
</organism>
<dbReference type="Proteomes" id="UP000663850">
    <property type="component" value="Unassembled WGS sequence"/>
</dbReference>
<evidence type="ECO:0000256" key="1">
    <source>
        <dbReference type="SAM" id="MobiDB-lite"/>
    </source>
</evidence>
<feature type="non-terminal residue" evidence="2">
    <location>
        <position position="1"/>
    </location>
</feature>
<dbReference type="AlphaFoldDB" id="A0A8H3AC92"/>
<gene>
    <name evidence="2" type="ORF">RDB_LOCUS7749</name>
</gene>
<feature type="compositionally biased region" description="Basic and acidic residues" evidence="1">
    <location>
        <begin position="29"/>
        <end position="41"/>
    </location>
</feature>
<proteinExistence type="predicted"/>
<name>A0A8H3AC92_9AGAM</name>
<comment type="caution">
    <text evidence="2">The sequence shown here is derived from an EMBL/GenBank/DDBJ whole genome shotgun (WGS) entry which is preliminary data.</text>
</comment>
<protein>
    <submittedName>
        <fullName evidence="2">Uncharacterized protein</fullName>
    </submittedName>
</protein>
<evidence type="ECO:0000313" key="3">
    <source>
        <dbReference type="Proteomes" id="UP000663850"/>
    </source>
</evidence>
<feature type="region of interest" description="Disordered" evidence="1">
    <location>
        <begin position="19"/>
        <end position="48"/>
    </location>
</feature>
<sequence length="136" mass="15274">PQGDPKYAMVCFPDRELGAKSVSGTGPGEHNKVVRSDDKGGSRAKQPSSRLGAMHWRLYIHRYQVWAIAKPLHLALNPAKRLTSKRIERGIVEIGVTWQLLITTRRDQIQETNVLSLIIKYRGAPPPPWFSPSPPE</sequence>
<accession>A0A8H3AC92</accession>
<evidence type="ECO:0000313" key="2">
    <source>
        <dbReference type="EMBL" id="CAE6418495.1"/>
    </source>
</evidence>
<reference evidence="2" key="1">
    <citation type="submission" date="2021-01" db="EMBL/GenBank/DDBJ databases">
        <authorList>
            <person name="Kaushik A."/>
        </authorList>
    </citation>
    <scope>NUCLEOTIDE SEQUENCE</scope>
    <source>
        <strain evidence="2">Type strain: AG8-Rh-89/</strain>
    </source>
</reference>
<dbReference type="EMBL" id="CAJMWZ010000393">
    <property type="protein sequence ID" value="CAE6418495.1"/>
    <property type="molecule type" value="Genomic_DNA"/>
</dbReference>